<dbReference type="SUPFAM" id="SSF48208">
    <property type="entry name" value="Six-hairpin glycosidases"/>
    <property type="match status" value="1"/>
</dbReference>
<dbReference type="AlphaFoldDB" id="A0A2H0R1G8"/>
<name>A0A2H0R1G8_9BACT</name>
<dbReference type="Proteomes" id="UP000230828">
    <property type="component" value="Unassembled WGS sequence"/>
</dbReference>
<dbReference type="PANTHER" id="PTHR31616:SF13">
    <property type="entry name" value="GLUCAN 1,4-ALPHA-GLUCOSIDASE"/>
    <property type="match status" value="1"/>
</dbReference>
<dbReference type="InterPro" id="IPR008928">
    <property type="entry name" value="6-hairpin_glycosidase_sf"/>
</dbReference>
<sequence length="657" mass="75345">MSYNKYMARSIILGNGKTLVGLDKFGQVRDFYFPYIGQENHIGPNQMHKIGVFVDNKMHWIDNGEWQIDINFEKNTMVSNVEATNERAKISIKSTDIVYNEKNIFLRKVVLTNKDSRERNIKIFFNQQFKIGDTNHADTAYFSSDVKSIIHYKGRRVFLIGGFCDGKSFDDYSIGFSGILGKEGTWKDAEDGFLSKNSIEHGVVDSVVRWEKDISSGASITLYYWIVVGETYKESCELSDYIFEKSPDHLVESTRDFWHAWTGQINVSFSGLSEKAKNLFYDSILVMRAHSDDNGGILASADSGNIQYGGDTYGYVWPRDACFTAWSFDMAEFYDVSKRFYVFANDILTEQGFVLHKYQPDHSLGSSWHPWVKDGKSQLAIQEDETAILLVGLWEHYIRAKDLEFIENLYNKFIKKVADFLISYKDPHSGLPLASYDLWEEQYGVFPFTASVVYGSLMAAYNFAKTLGKEEDSDKFYSEAGALRKAVMKHLWDEDEKYFYKLTGNELEKNINLDASSFYGIFRFGVLSADDPRMKEAFKILKDRLGRGINIGGIARYEGDTYYHNDSNSTGNPWFVTTLWFTQYKIAIATSNEDLEEAARDIEWVTKFAISGMLSEQLDPNTGEPLSAMPLTWSHSEFVRTVIEYDKKKQSFNNSKN</sequence>
<accession>A0A2H0R1G8</accession>
<dbReference type="Pfam" id="PF00723">
    <property type="entry name" value="Glyco_hydro_15"/>
    <property type="match status" value="1"/>
</dbReference>
<proteinExistence type="predicted"/>
<protein>
    <recommendedName>
        <fullName evidence="1">GH15-like domain-containing protein</fullName>
    </recommendedName>
</protein>
<dbReference type="InterPro" id="IPR011613">
    <property type="entry name" value="GH15-like"/>
</dbReference>
<comment type="caution">
    <text evidence="2">The sequence shown here is derived from an EMBL/GenBank/DDBJ whole genome shotgun (WGS) entry which is preliminary data.</text>
</comment>
<evidence type="ECO:0000313" key="3">
    <source>
        <dbReference type="Proteomes" id="UP000230828"/>
    </source>
</evidence>
<dbReference type="PANTHER" id="PTHR31616">
    <property type="entry name" value="TREHALASE"/>
    <property type="match status" value="1"/>
</dbReference>
<dbReference type="InterPro" id="IPR012341">
    <property type="entry name" value="6hp_glycosidase-like_sf"/>
</dbReference>
<feature type="domain" description="GH15-like" evidence="1">
    <location>
        <begin position="275"/>
        <end position="641"/>
    </location>
</feature>
<dbReference type="Gene3D" id="1.50.10.10">
    <property type="match status" value="1"/>
</dbReference>
<dbReference type="GO" id="GO:0004553">
    <property type="term" value="F:hydrolase activity, hydrolyzing O-glycosyl compounds"/>
    <property type="evidence" value="ECO:0007669"/>
    <property type="project" value="TreeGrafter"/>
</dbReference>
<organism evidence="2 3">
    <name type="scientific">Candidatus Zambryskibacteria bacterium CG10_big_fil_rev_8_21_14_0_10_34_34</name>
    <dbReference type="NCBI Taxonomy" id="1975114"/>
    <lineage>
        <taxon>Bacteria</taxon>
        <taxon>Candidatus Zambryskiibacteriota</taxon>
    </lineage>
</organism>
<dbReference type="EMBL" id="PCXM01000001">
    <property type="protein sequence ID" value="PIR40378.1"/>
    <property type="molecule type" value="Genomic_DNA"/>
</dbReference>
<dbReference type="GO" id="GO:0005975">
    <property type="term" value="P:carbohydrate metabolic process"/>
    <property type="evidence" value="ECO:0007669"/>
    <property type="project" value="InterPro"/>
</dbReference>
<evidence type="ECO:0000259" key="1">
    <source>
        <dbReference type="Pfam" id="PF00723"/>
    </source>
</evidence>
<reference evidence="2 3" key="1">
    <citation type="submission" date="2017-09" db="EMBL/GenBank/DDBJ databases">
        <title>Depth-based differentiation of microbial function through sediment-hosted aquifers and enrichment of novel symbionts in the deep terrestrial subsurface.</title>
        <authorList>
            <person name="Probst A.J."/>
            <person name="Ladd B."/>
            <person name="Jarett J.K."/>
            <person name="Geller-Mcgrath D.E."/>
            <person name="Sieber C.M."/>
            <person name="Emerson J.B."/>
            <person name="Anantharaman K."/>
            <person name="Thomas B.C."/>
            <person name="Malmstrom R."/>
            <person name="Stieglmeier M."/>
            <person name="Klingl A."/>
            <person name="Woyke T."/>
            <person name="Ryan C.M."/>
            <person name="Banfield J.F."/>
        </authorList>
    </citation>
    <scope>NUCLEOTIDE SEQUENCE [LARGE SCALE GENOMIC DNA]</scope>
    <source>
        <strain evidence="2">CG10_big_fil_rev_8_21_14_0_10_34_34</strain>
    </source>
</reference>
<gene>
    <name evidence="2" type="ORF">COV33_00065</name>
</gene>
<evidence type="ECO:0000313" key="2">
    <source>
        <dbReference type="EMBL" id="PIR40378.1"/>
    </source>
</evidence>